<dbReference type="Gene3D" id="1.10.530.10">
    <property type="match status" value="1"/>
</dbReference>
<feature type="chain" id="PRO_5036758559" description="Transglycosylase SLT domain-containing protein" evidence="2">
    <location>
        <begin position="20"/>
        <end position="256"/>
    </location>
</feature>
<feature type="domain" description="Transglycosylase SLT" evidence="3">
    <location>
        <begin position="86"/>
        <end position="186"/>
    </location>
</feature>
<dbReference type="SUPFAM" id="SSF53955">
    <property type="entry name" value="Lysozyme-like"/>
    <property type="match status" value="1"/>
</dbReference>
<dbReference type="EMBL" id="BMFO01000002">
    <property type="protein sequence ID" value="GGF92180.1"/>
    <property type="molecule type" value="Genomic_DNA"/>
</dbReference>
<dbReference type="RefSeq" id="WP_188448943.1">
    <property type="nucleotide sequence ID" value="NZ_BMFO01000002.1"/>
</dbReference>
<dbReference type="CDD" id="cd16894">
    <property type="entry name" value="MltD-like"/>
    <property type="match status" value="1"/>
</dbReference>
<keyword evidence="2" id="KW-0732">Signal</keyword>
<gene>
    <name evidence="4" type="ORF">GCM10010960_12610</name>
</gene>
<dbReference type="PANTHER" id="PTHR37423:SF2">
    <property type="entry name" value="MEMBRANE-BOUND LYTIC MUREIN TRANSGLYCOSYLASE C"/>
    <property type="match status" value="1"/>
</dbReference>
<dbReference type="InterPro" id="IPR008258">
    <property type="entry name" value="Transglycosylase_SLT_dom_1"/>
</dbReference>
<dbReference type="PANTHER" id="PTHR37423">
    <property type="entry name" value="SOLUBLE LYTIC MUREIN TRANSGLYCOSYLASE-RELATED"/>
    <property type="match status" value="1"/>
</dbReference>
<protein>
    <recommendedName>
        <fullName evidence="3">Transglycosylase SLT domain-containing protein</fullName>
    </recommendedName>
</protein>
<reference evidence="4" key="2">
    <citation type="submission" date="2020-09" db="EMBL/GenBank/DDBJ databases">
        <authorList>
            <person name="Sun Q."/>
            <person name="Zhou Y."/>
        </authorList>
    </citation>
    <scope>NUCLEOTIDE SEQUENCE</scope>
    <source>
        <strain evidence="4">CGMCC 1.12726</strain>
    </source>
</reference>
<evidence type="ECO:0000256" key="1">
    <source>
        <dbReference type="ARBA" id="ARBA00007734"/>
    </source>
</evidence>
<evidence type="ECO:0000259" key="3">
    <source>
        <dbReference type="Pfam" id="PF01464"/>
    </source>
</evidence>
<evidence type="ECO:0000256" key="2">
    <source>
        <dbReference type="SAM" id="SignalP"/>
    </source>
</evidence>
<dbReference type="AlphaFoldDB" id="A0A917CL31"/>
<dbReference type="InterPro" id="IPR023346">
    <property type="entry name" value="Lysozyme-like_dom_sf"/>
</dbReference>
<evidence type="ECO:0000313" key="5">
    <source>
        <dbReference type="Proteomes" id="UP000632858"/>
    </source>
</evidence>
<evidence type="ECO:0000313" key="4">
    <source>
        <dbReference type="EMBL" id="GGF92180.1"/>
    </source>
</evidence>
<accession>A0A917CL31</accession>
<comment type="similarity">
    <text evidence="1">Belongs to the transglycosylase Slt family.</text>
</comment>
<comment type="caution">
    <text evidence="4">The sequence shown here is derived from an EMBL/GenBank/DDBJ whole genome shotgun (WGS) entry which is preliminary data.</text>
</comment>
<keyword evidence="5" id="KW-1185">Reference proteome</keyword>
<organism evidence="4 5">
    <name type="scientific">Arenimonas maotaiensis</name>
    <dbReference type="NCBI Taxonomy" id="1446479"/>
    <lineage>
        <taxon>Bacteria</taxon>
        <taxon>Pseudomonadati</taxon>
        <taxon>Pseudomonadota</taxon>
        <taxon>Gammaproteobacteria</taxon>
        <taxon>Lysobacterales</taxon>
        <taxon>Lysobacteraceae</taxon>
        <taxon>Arenimonas</taxon>
    </lineage>
</organism>
<sequence>MRTLPLGLCLALWLTPALAEDPQPPPEPTRTGQDVFRRIAESLEPESCTPAAAESQWMRKYIHDPARFRTQLIDLLPILDHVSVQARKRGLPMEFALIPFVESRFQPKAVAKGGPTGLWQLMPATARHFGLRIGGKNDQRFSVIESTDAALAYLERLQTMFSHWPTSIMAYNAGDGRLRMGLKRQKLTQADAERRLPTGLAPHTYAYVRKIQALSCFFIDPASFGVALPVDAEFTPLPGDVDDAPPAPVPVPDNGN</sequence>
<dbReference type="Proteomes" id="UP000632858">
    <property type="component" value="Unassembled WGS sequence"/>
</dbReference>
<reference evidence="4" key="1">
    <citation type="journal article" date="2014" name="Int. J. Syst. Evol. Microbiol.">
        <title>Complete genome sequence of Corynebacterium casei LMG S-19264T (=DSM 44701T), isolated from a smear-ripened cheese.</title>
        <authorList>
            <consortium name="US DOE Joint Genome Institute (JGI-PGF)"/>
            <person name="Walter F."/>
            <person name="Albersmeier A."/>
            <person name="Kalinowski J."/>
            <person name="Ruckert C."/>
        </authorList>
    </citation>
    <scope>NUCLEOTIDE SEQUENCE</scope>
    <source>
        <strain evidence="4">CGMCC 1.12726</strain>
    </source>
</reference>
<proteinExistence type="inferred from homology"/>
<feature type="signal peptide" evidence="2">
    <location>
        <begin position="1"/>
        <end position="19"/>
    </location>
</feature>
<name>A0A917CL31_9GAMM</name>
<dbReference type="Pfam" id="PF01464">
    <property type="entry name" value="SLT"/>
    <property type="match status" value="1"/>
</dbReference>